<dbReference type="Proteomes" id="UP000018320">
    <property type="component" value="Unassembled WGS sequence"/>
</dbReference>
<dbReference type="PANTHER" id="PTHR44133">
    <property type="entry name" value="CLEAVAGE STIMULATION FACTOR SUBUNIT 1"/>
    <property type="match status" value="1"/>
</dbReference>
<dbReference type="FunFam" id="2.130.10.10:FF:001955">
    <property type="entry name" value="Cleavage stimulation factor 50K chain"/>
    <property type="match status" value="1"/>
</dbReference>
<evidence type="ECO:0000313" key="6">
    <source>
        <dbReference type="EMBL" id="ESU36811.1"/>
    </source>
</evidence>
<evidence type="ECO:0000256" key="4">
    <source>
        <dbReference type="ARBA" id="ARBA00029851"/>
    </source>
</evidence>
<proteinExistence type="predicted"/>
<dbReference type="GO" id="GO:0031124">
    <property type="term" value="P:mRNA 3'-end processing"/>
    <property type="evidence" value="ECO:0007669"/>
    <property type="project" value="InterPro"/>
</dbReference>
<keyword evidence="5" id="KW-0853">WD repeat</keyword>
<dbReference type="PANTHER" id="PTHR44133:SF2">
    <property type="entry name" value="CLEAVAGE STIMULATION FACTOR SUBUNIT 1"/>
    <property type="match status" value="1"/>
</dbReference>
<gene>
    <name evidence="6" type="ORF">DHA2_15042</name>
</gene>
<dbReference type="InterPro" id="IPR044633">
    <property type="entry name" value="CstF1-like"/>
</dbReference>
<dbReference type="VEuPathDB" id="GiardiaDB:GL50581_1527"/>
<keyword evidence="3" id="KW-0539">Nucleus</keyword>
<dbReference type="PROSITE" id="PS50082">
    <property type="entry name" value="WD_REPEATS_2"/>
    <property type="match status" value="1"/>
</dbReference>
<dbReference type="GO" id="GO:0005848">
    <property type="term" value="C:mRNA cleavage stimulating factor complex"/>
    <property type="evidence" value="ECO:0007669"/>
    <property type="project" value="InterPro"/>
</dbReference>
<reference evidence="7" key="1">
    <citation type="submission" date="2012-02" db="EMBL/GenBank/DDBJ databases">
        <title>Genome sequencing of Giardia lamblia Genotypes A2 and B isolates (DH and GS) and comparative analysis with the genomes of Genotypes A1 and E (WB and Pig).</title>
        <authorList>
            <person name="Adam R."/>
            <person name="Dahlstrom E."/>
            <person name="Martens C."/>
            <person name="Bruno D."/>
            <person name="Barbian K."/>
            <person name="Porcella S.F."/>
            <person name="Nash T."/>
        </authorList>
    </citation>
    <scope>NUCLEOTIDE SEQUENCE</scope>
    <source>
        <strain evidence="7">DH</strain>
    </source>
</reference>
<organism evidence="6 7">
    <name type="scientific">Giardia intestinalis</name>
    <name type="common">Giardia lamblia</name>
    <dbReference type="NCBI Taxonomy" id="5741"/>
    <lineage>
        <taxon>Eukaryota</taxon>
        <taxon>Metamonada</taxon>
        <taxon>Diplomonadida</taxon>
        <taxon>Hexamitidae</taxon>
        <taxon>Giardiinae</taxon>
        <taxon>Giardia</taxon>
    </lineage>
</organism>
<dbReference type="Gene3D" id="2.130.10.10">
    <property type="entry name" value="YVTN repeat-like/Quinoprotein amine dehydrogenase"/>
    <property type="match status" value="1"/>
</dbReference>
<accession>V6TDB6</accession>
<dbReference type="InterPro" id="IPR015943">
    <property type="entry name" value="WD40/YVTN_repeat-like_dom_sf"/>
</dbReference>
<reference evidence="6 7" key="2">
    <citation type="journal article" date="2013" name="Genome Biol. Evol.">
        <title>Genome sequencing of Giardia lamblia genotypes A2 and B isolates (DH and GS) and comparative analysis with the genomes of genotypes A1 and E (WB and Pig).</title>
        <authorList>
            <person name="Adam R.D."/>
            <person name="Dahlstrom E.W."/>
            <person name="Martens C.A."/>
            <person name="Bruno D.P."/>
            <person name="Barbian K.D."/>
            <person name="Ricklefs S.M."/>
            <person name="Hernandez M.M."/>
            <person name="Narla N.P."/>
            <person name="Patel R.B."/>
            <person name="Porcella S.F."/>
            <person name="Nash T.E."/>
        </authorList>
    </citation>
    <scope>NUCLEOTIDE SEQUENCE [LARGE SCALE GENOMIC DNA]</scope>
    <source>
        <strain evidence="6 7">DH</strain>
    </source>
</reference>
<evidence type="ECO:0000256" key="3">
    <source>
        <dbReference type="ARBA" id="ARBA00023242"/>
    </source>
</evidence>
<keyword evidence="2" id="KW-0507">mRNA processing</keyword>
<dbReference type="Pfam" id="PF00400">
    <property type="entry name" value="WD40"/>
    <property type="match status" value="2"/>
</dbReference>
<evidence type="ECO:0000313" key="7">
    <source>
        <dbReference type="Proteomes" id="UP000018320"/>
    </source>
</evidence>
<dbReference type="VEuPathDB" id="GiardiaDB:QR46_0964"/>
<dbReference type="EMBL" id="AHGT01000039">
    <property type="protein sequence ID" value="ESU36811.1"/>
    <property type="molecule type" value="Genomic_DNA"/>
</dbReference>
<dbReference type="GO" id="GO:0003723">
    <property type="term" value="F:RNA binding"/>
    <property type="evidence" value="ECO:0007669"/>
    <property type="project" value="TreeGrafter"/>
</dbReference>
<dbReference type="InterPro" id="IPR001680">
    <property type="entry name" value="WD40_rpt"/>
</dbReference>
<dbReference type="VEuPathDB" id="GiardiaDB:DHA2_15042"/>
<feature type="repeat" description="WD" evidence="5">
    <location>
        <begin position="200"/>
        <end position="241"/>
    </location>
</feature>
<dbReference type="AlphaFoldDB" id="V6TDB6"/>
<sequence>MRRGRLCVRDCTGWILPGSFRPDGLPNHRVSIYKFILSMINRAHLYQLMARQLHDDGNYLASVLFQRSTATPFPHLPAESPSLLQLVNHSLGSTRGVSEVQGLLGSVTSIADTRQHSLDSGLAGSRTGASQAPGFYDPSMLHHFSVRHEGKYQDKATFSKFSGDGKYLISGAADACLKLVNVGIAVLSGQALKEKYRRTYYGHFGTVTDASFHPYAHVVASCSKDSTIRLYSTQPKDVVPRDMLETFDLATSLTSVAWNPCGTILAASSGNDSQIRLLDINKYERGAGIPITNPISGASSISAVGFNSQLVSASLMWATYGGGIVFYDIRSGKTLADLHGAGRAAAQGVSFKGSRRNVSAHFLGDGYRYLLSSDDPCELYDIRDASRPVCVFPDIRQCATTMWNDTIIVGLNAEQRPKAVGCFLSRPGPATILDTKFNLSHCSGHPTEPIFAFVYDKTVHISYCGRDAGQR</sequence>
<protein>
    <recommendedName>
        <fullName evidence="4">Cleavage stimulation factor 50 kDa subunit</fullName>
    </recommendedName>
</protein>
<evidence type="ECO:0000256" key="5">
    <source>
        <dbReference type="PROSITE-ProRule" id="PRU00221"/>
    </source>
</evidence>
<evidence type="ECO:0000256" key="1">
    <source>
        <dbReference type="ARBA" id="ARBA00004123"/>
    </source>
</evidence>
<comment type="caution">
    <text evidence="6">The sequence shown here is derived from an EMBL/GenBank/DDBJ whole genome shotgun (WGS) entry which is preliminary data.</text>
</comment>
<dbReference type="InterPro" id="IPR036322">
    <property type="entry name" value="WD40_repeat_dom_sf"/>
</dbReference>
<dbReference type="SUPFAM" id="SSF50978">
    <property type="entry name" value="WD40 repeat-like"/>
    <property type="match status" value="1"/>
</dbReference>
<evidence type="ECO:0000256" key="2">
    <source>
        <dbReference type="ARBA" id="ARBA00022664"/>
    </source>
</evidence>
<dbReference type="SMART" id="SM00320">
    <property type="entry name" value="WD40"/>
    <property type="match status" value="3"/>
</dbReference>
<name>V6TDB6_GIAIN</name>
<dbReference type="VEuPathDB" id="GiardiaDB:GL50803_0015042"/>
<comment type="subcellular location">
    <subcellularLocation>
        <location evidence="1">Nucleus</location>
    </subcellularLocation>
</comment>